<dbReference type="CDD" id="cd00198">
    <property type="entry name" value="vWFA"/>
    <property type="match status" value="1"/>
</dbReference>
<protein>
    <recommendedName>
        <fullName evidence="1">DUF58 domain-containing protein</fullName>
    </recommendedName>
</protein>
<dbReference type="Gene3D" id="3.40.50.410">
    <property type="entry name" value="von Willebrand factor, type A domain"/>
    <property type="match status" value="1"/>
</dbReference>
<sequence>MPAAESYLKPEVIQQIKRLDLRAQFIVKGFMQGLHASPFHGFSVEFSEHRKYTHGDDPKDIDWLAYAKTDRYYVKKFEAETNITGYLAMDLSESMAYTYRQELTKFDYSICLAAALTYLMIGQQDPVGLVTFGERIRQSLPPKSKRTQIGTILSLLANLKPEGKTDIGASLIQLAAMLKHSSLVMVFSDLLADAEGEGGVIPALRRLRHGGHDVILFHVLDEAEVAFPFTGLVELEDPESKEKLEIDADGFRTDYLAEVESFRETYRQECFQSGIDYVPLDTSMPFDRALTEYLVTRKHRA</sequence>
<evidence type="ECO:0000313" key="3">
    <source>
        <dbReference type="Proteomes" id="UP000315440"/>
    </source>
</evidence>
<proteinExistence type="predicted"/>
<comment type="caution">
    <text evidence="2">The sequence shown here is derived from an EMBL/GenBank/DDBJ whole genome shotgun (WGS) entry which is preliminary data.</text>
</comment>
<gene>
    <name evidence="2" type="ORF">Mal64_13610</name>
</gene>
<keyword evidence="3" id="KW-1185">Reference proteome</keyword>
<evidence type="ECO:0000313" key="2">
    <source>
        <dbReference type="EMBL" id="TWT90962.1"/>
    </source>
</evidence>
<dbReference type="Pfam" id="PF01882">
    <property type="entry name" value="DUF58"/>
    <property type="match status" value="1"/>
</dbReference>
<feature type="domain" description="DUF58" evidence="1">
    <location>
        <begin position="48"/>
        <end position="261"/>
    </location>
</feature>
<evidence type="ECO:0000259" key="1">
    <source>
        <dbReference type="Pfam" id="PF01882"/>
    </source>
</evidence>
<accession>A0A5C5ZTU7</accession>
<dbReference type="PANTHER" id="PTHR33608">
    <property type="entry name" value="BLL2464 PROTEIN"/>
    <property type="match status" value="1"/>
</dbReference>
<dbReference type="RefSeq" id="WP_231993599.1">
    <property type="nucleotide sequence ID" value="NZ_SJPQ01000001.1"/>
</dbReference>
<dbReference type="SUPFAM" id="SSF53300">
    <property type="entry name" value="vWA-like"/>
    <property type="match status" value="1"/>
</dbReference>
<dbReference type="AlphaFoldDB" id="A0A5C5ZTU7"/>
<reference evidence="2 3" key="1">
    <citation type="submission" date="2019-02" db="EMBL/GenBank/DDBJ databases">
        <title>Deep-cultivation of Planctomycetes and their phenomic and genomic characterization uncovers novel biology.</title>
        <authorList>
            <person name="Wiegand S."/>
            <person name="Jogler M."/>
            <person name="Boedeker C."/>
            <person name="Pinto D."/>
            <person name="Vollmers J."/>
            <person name="Rivas-Marin E."/>
            <person name="Kohn T."/>
            <person name="Peeters S.H."/>
            <person name="Heuer A."/>
            <person name="Rast P."/>
            <person name="Oberbeckmann S."/>
            <person name="Bunk B."/>
            <person name="Jeske O."/>
            <person name="Meyerdierks A."/>
            <person name="Storesund J.E."/>
            <person name="Kallscheuer N."/>
            <person name="Luecker S."/>
            <person name="Lage O.M."/>
            <person name="Pohl T."/>
            <person name="Merkel B.J."/>
            <person name="Hornburger P."/>
            <person name="Mueller R.-W."/>
            <person name="Bruemmer F."/>
            <person name="Labrenz M."/>
            <person name="Spormann A.M."/>
            <person name="Op Den Camp H."/>
            <person name="Overmann J."/>
            <person name="Amann R."/>
            <person name="Jetten M.S.M."/>
            <person name="Mascher T."/>
            <person name="Medema M.H."/>
            <person name="Devos D.P."/>
            <person name="Kaster A.-K."/>
            <person name="Ovreas L."/>
            <person name="Rohde M."/>
            <person name="Galperin M.Y."/>
            <person name="Jogler C."/>
        </authorList>
    </citation>
    <scope>NUCLEOTIDE SEQUENCE [LARGE SCALE GENOMIC DNA]</scope>
    <source>
        <strain evidence="2 3">Mal64</strain>
    </source>
</reference>
<dbReference type="InterPro" id="IPR002881">
    <property type="entry name" value="DUF58"/>
</dbReference>
<dbReference type="PANTHER" id="PTHR33608:SF7">
    <property type="entry name" value="DUF58 DOMAIN-CONTAINING PROTEIN"/>
    <property type="match status" value="1"/>
</dbReference>
<name>A0A5C5ZTU7_9BACT</name>
<dbReference type="Proteomes" id="UP000315440">
    <property type="component" value="Unassembled WGS sequence"/>
</dbReference>
<organism evidence="2 3">
    <name type="scientific">Pseudobythopirellula maris</name>
    <dbReference type="NCBI Taxonomy" id="2527991"/>
    <lineage>
        <taxon>Bacteria</taxon>
        <taxon>Pseudomonadati</taxon>
        <taxon>Planctomycetota</taxon>
        <taxon>Planctomycetia</taxon>
        <taxon>Pirellulales</taxon>
        <taxon>Lacipirellulaceae</taxon>
        <taxon>Pseudobythopirellula</taxon>
    </lineage>
</organism>
<dbReference type="InterPro" id="IPR036465">
    <property type="entry name" value="vWFA_dom_sf"/>
</dbReference>
<dbReference type="EMBL" id="SJPQ01000001">
    <property type="protein sequence ID" value="TWT90962.1"/>
    <property type="molecule type" value="Genomic_DNA"/>
</dbReference>